<dbReference type="GO" id="GO:0004748">
    <property type="term" value="F:ribonucleoside-diphosphate reductase activity, thioredoxin disulfide as acceptor"/>
    <property type="evidence" value="ECO:0007669"/>
    <property type="project" value="TreeGrafter"/>
</dbReference>
<dbReference type="Gene3D" id="3.20.20.70">
    <property type="entry name" value="Aldolase class I"/>
    <property type="match status" value="1"/>
</dbReference>
<evidence type="ECO:0000256" key="3">
    <source>
        <dbReference type="ARBA" id="ARBA00022691"/>
    </source>
</evidence>
<dbReference type="GO" id="GO:0043365">
    <property type="term" value="F:[formate-C-acetyltransferase]-activating enzyme activity"/>
    <property type="evidence" value="ECO:0007669"/>
    <property type="project" value="InterPro"/>
</dbReference>
<dbReference type="Proteomes" id="UP000029628">
    <property type="component" value="Unassembled WGS sequence"/>
</dbReference>
<dbReference type="PANTHER" id="PTHR30352">
    <property type="entry name" value="PYRUVATE FORMATE-LYASE-ACTIVATING ENZYME"/>
    <property type="match status" value="1"/>
</dbReference>
<comment type="similarity">
    <text evidence="7">Belongs to the organic radical-activating enzymes family.</text>
</comment>
<sequence>MKYAMIKPNDIVDGIGICVSFWVQGCCHYCDGCHNKETWDRDGGIDLPPSYIEDIIQLLQKNGVKRNLSILGGEPLTEYNVPIVYMLVKMVKKALSDTKIFLWTGFTFEKLLHSKNSYIVSLIQSLDVLIDGKFELENRDITLWLRGSPNQRVIDVQASLKSGETCLLDREIY</sequence>
<comment type="cofactor">
    <cofactor evidence="1">
        <name>[4Fe-4S] cluster</name>
        <dbReference type="ChEBI" id="CHEBI:49883"/>
    </cofactor>
</comment>
<organism evidence="8 9">
    <name type="scientific">Veillonella montpellierensis DNF00314</name>
    <dbReference type="NCBI Taxonomy" id="1401067"/>
    <lineage>
        <taxon>Bacteria</taxon>
        <taxon>Bacillati</taxon>
        <taxon>Bacillota</taxon>
        <taxon>Negativicutes</taxon>
        <taxon>Veillonellales</taxon>
        <taxon>Veillonellaceae</taxon>
        <taxon>Veillonella</taxon>
    </lineage>
</organism>
<reference evidence="8 9" key="1">
    <citation type="submission" date="2014-07" db="EMBL/GenBank/DDBJ databases">
        <authorList>
            <person name="McCorrison J."/>
            <person name="Sanka R."/>
            <person name="Torralba M."/>
            <person name="Gillis M."/>
            <person name="Haft D.H."/>
            <person name="Methe B."/>
            <person name="Sutton G."/>
            <person name="Nelson K.E."/>
        </authorList>
    </citation>
    <scope>NUCLEOTIDE SEQUENCE [LARGE SCALE GENOMIC DNA]</scope>
    <source>
        <strain evidence="8 9">DNF00314</strain>
    </source>
</reference>
<dbReference type="SFLD" id="SFLDG01066">
    <property type="entry name" value="organic_radical-activating_enz"/>
    <property type="match status" value="1"/>
</dbReference>
<keyword evidence="4" id="KW-0479">Metal-binding</keyword>
<dbReference type="SFLD" id="SFLDF00299">
    <property type="entry name" value="anaerobic_ribonucleoside-triph"/>
    <property type="match status" value="1"/>
</dbReference>
<dbReference type="SFLD" id="SFLDS00029">
    <property type="entry name" value="Radical_SAM"/>
    <property type="match status" value="1"/>
</dbReference>
<comment type="caution">
    <text evidence="8">The sequence shown here is derived from an EMBL/GenBank/DDBJ whole genome shotgun (WGS) entry which is preliminary data.</text>
</comment>
<dbReference type="InterPro" id="IPR007197">
    <property type="entry name" value="rSAM"/>
</dbReference>
<gene>
    <name evidence="8" type="ORF">HMPREF0872_03965</name>
</gene>
<dbReference type="SUPFAM" id="SSF102114">
    <property type="entry name" value="Radical SAM enzymes"/>
    <property type="match status" value="1"/>
</dbReference>
<protein>
    <recommendedName>
        <fullName evidence="7">Anaerobic ribonucleoside-triphosphate reductase-activating protein</fullName>
        <ecNumber evidence="7">1.97.1.-</ecNumber>
    </recommendedName>
</protein>
<dbReference type="NCBIfam" id="TIGR02491">
    <property type="entry name" value="NrdG"/>
    <property type="match status" value="1"/>
</dbReference>
<keyword evidence="9" id="KW-1185">Reference proteome</keyword>
<keyword evidence="6" id="KW-0411">Iron-sulfur</keyword>
<evidence type="ECO:0000256" key="6">
    <source>
        <dbReference type="ARBA" id="ARBA00023014"/>
    </source>
</evidence>
<keyword evidence="5" id="KW-0408">Iron</keyword>
<keyword evidence="7" id="KW-0560">Oxidoreductase</keyword>
<dbReference type="InterPro" id="IPR012837">
    <property type="entry name" value="NrdG"/>
</dbReference>
<dbReference type="PIRSF" id="PIRSF000368">
    <property type="entry name" value="NrdG"/>
    <property type="match status" value="1"/>
</dbReference>
<evidence type="ECO:0000256" key="7">
    <source>
        <dbReference type="PIRNR" id="PIRNR000368"/>
    </source>
</evidence>
<dbReference type="eggNOG" id="COG0602">
    <property type="taxonomic scope" value="Bacteria"/>
</dbReference>
<dbReference type="Pfam" id="PF13353">
    <property type="entry name" value="Fer4_12"/>
    <property type="match status" value="1"/>
</dbReference>
<dbReference type="PANTHER" id="PTHR30352:SF2">
    <property type="entry name" value="ANAEROBIC RIBONUCLEOSIDE-TRIPHOSPHATE REDUCTASE-ACTIVATING PROTEIN"/>
    <property type="match status" value="1"/>
</dbReference>
<evidence type="ECO:0000256" key="5">
    <source>
        <dbReference type="ARBA" id="ARBA00023004"/>
    </source>
</evidence>
<evidence type="ECO:0000313" key="9">
    <source>
        <dbReference type="Proteomes" id="UP000029628"/>
    </source>
</evidence>
<comment type="function">
    <text evidence="7">Activation of anaerobic ribonucleoside-triphosphate reductase under anaerobic conditions by generation of an organic free radical, using S-adenosylmethionine and reduced flavodoxin as cosubstrates to produce 5'-deoxy-adenosine.</text>
</comment>
<dbReference type="SFLD" id="SFLDG01063">
    <property type="entry name" value="activating_enzymes__group_1"/>
    <property type="match status" value="1"/>
</dbReference>
<dbReference type="InterPro" id="IPR034457">
    <property type="entry name" value="Organic_radical-activating"/>
</dbReference>
<dbReference type="GO" id="GO:0051539">
    <property type="term" value="F:4 iron, 4 sulfur cluster binding"/>
    <property type="evidence" value="ECO:0007669"/>
    <property type="project" value="UniProtKB-KW"/>
</dbReference>
<evidence type="ECO:0000256" key="4">
    <source>
        <dbReference type="ARBA" id="ARBA00022723"/>
    </source>
</evidence>
<keyword evidence="2" id="KW-0004">4Fe-4S</keyword>
<keyword evidence="3" id="KW-0949">S-adenosyl-L-methionine</keyword>
<evidence type="ECO:0000313" key="8">
    <source>
        <dbReference type="EMBL" id="KGF47561.1"/>
    </source>
</evidence>
<dbReference type="EMBL" id="JRNT01000008">
    <property type="protein sequence ID" value="KGF47561.1"/>
    <property type="molecule type" value="Genomic_DNA"/>
</dbReference>
<evidence type="ECO:0000256" key="1">
    <source>
        <dbReference type="ARBA" id="ARBA00001966"/>
    </source>
</evidence>
<evidence type="ECO:0000256" key="2">
    <source>
        <dbReference type="ARBA" id="ARBA00022485"/>
    </source>
</evidence>
<dbReference type="InterPro" id="IPR058240">
    <property type="entry name" value="rSAM_sf"/>
</dbReference>
<dbReference type="GO" id="GO:0046872">
    <property type="term" value="F:metal ion binding"/>
    <property type="evidence" value="ECO:0007669"/>
    <property type="project" value="UniProtKB-KW"/>
</dbReference>
<proteinExistence type="inferred from homology"/>
<accession>A0A096ALN0</accession>
<dbReference type="InterPro" id="IPR013785">
    <property type="entry name" value="Aldolase_TIM"/>
</dbReference>
<dbReference type="AlphaFoldDB" id="A0A096ALN0"/>
<name>A0A096ALN0_9FIRM</name>
<dbReference type="EC" id="1.97.1.-" evidence="7"/>
<dbReference type="PROSITE" id="PS51257">
    <property type="entry name" value="PROKAR_LIPOPROTEIN"/>
    <property type="match status" value="1"/>
</dbReference>